<name>A0A6N6RKX1_9FLAO</name>
<proteinExistence type="predicted"/>
<dbReference type="AlphaFoldDB" id="A0A6N6RKX1"/>
<dbReference type="RefSeq" id="WP_151667458.1">
    <property type="nucleotide sequence ID" value="NZ_WBVO01000006.1"/>
</dbReference>
<organism evidence="2 3">
    <name type="scientific">Phaeocystidibacter luteus</name>
    <dbReference type="NCBI Taxonomy" id="911197"/>
    <lineage>
        <taxon>Bacteria</taxon>
        <taxon>Pseudomonadati</taxon>
        <taxon>Bacteroidota</taxon>
        <taxon>Flavobacteriia</taxon>
        <taxon>Flavobacteriales</taxon>
        <taxon>Phaeocystidibacteraceae</taxon>
        <taxon>Phaeocystidibacter</taxon>
    </lineage>
</organism>
<evidence type="ECO:0000313" key="3">
    <source>
        <dbReference type="Proteomes" id="UP000468650"/>
    </source>
</evidence>
<evidence type="ECO:0000313" key="2">
    <source>
        <dbReference type="EMBL" id="KAB2809958.1"/>
    </source>
</evidence>
<reference evidence="2 3" key="1">
    <citation type="submission" date="2019-09" db="EMBL/GenBank/DDBJ databases">
        <title>Genomes of family Cryomorphaceae.</title>
        <authorList>
            <person name="Bowman J.P."/>
        </authorList>
    </citation>
    <scope>NUCLEOTIDE SEQUENCE [LARGE SCALE GENOMIC DNA]</scope>
    <source>
        <strain evidence="2 3">LMG 25704</strain>
    </source>
</reference>
<protein>
    <recommendedName>
        <fullName evidence="4">Omptin family outer membrane protease</fullName>
    </recommendedName>
</protein>
<feature type="signal peptide" evidence="1">
    <location>
        <begin position="1"/>
        <end position="18"/>
    </location>
</feature>
<gene>
    <name evidence="2" type="ORF">F8C67_08745</name>
</gene>
<feature type="chain" id="PRO_5026849830" description="Omptin family outer membrane protease" evidence="1">
    <location>
        <begin position="19"/>
        <end position="337"/>
    </location>
</feature>
<keyword evidence="3" id="KW-1185">Reference proteome</keyword>
<keyword evidence="1" id="KW-0732">Signal</keyword>
<dbReference type="OrthoDB" id="9825373at2"/>
<evidence type="ECO:0008006" key="4">
    <source>
        <dbReference type="Google" id="ProtNLM"/>
    </source>
</evidence>
<comment type="caution">
    <text evidence="2">The sequence shown here is derived from an EMBL/GenBank/DDBJ whole genome shotgun (WGS) entry which is preliminary data.</text>
</comment>
<dbReference type="Proteomes" id="UP000468650">
    <property type="component" value="Unassembled WGS sequence"/>
</dbReference>
<accession>A0A6N6RKX1</accession>
<evidence type="ECO:0000256" key="1">
    <source>
        <dbReference type="SAM" id="SignalP"/>
    </source>
</evidence>
<dbReference type="EMBL" id="WBVO01000006">
    <property type="protein sequence ID" value="KAB2809958.1"/>
    <property type="molecule type" value="Genomic_DNA"/>
</dbReference>
<sequence>MKALLLISCILMVSAAQAQNDRGIIINDPSQGGDVVVVQEFDQDTLPSTTRMWRDPYFEARIGMGIGGFNGIQTGGFQPEIEVYSQLSELVGVQASFIGTISQGDNHPAPESIQQNTDVFNSWEANAMAVFTLGETDKRKVHPVSWKYYTPLRVRYEIHSQTQTQVKYRHQARIGWNQRGGHLAGYTSSFNDDSDRFVAWNDFNYGNLSLGYAWRMDRILEVLPVKNYEGKNLNRSRTLYVDLLANLFHTADGQVMQGDGMGNYHYVEDVAKSNLSFAALGVRAGYRGTYLFDGEGFGIYHKYEMGWQPAFNDNSLGLNNITAGSQFYFSAAVGLQF</sequence>